<proteinExistence type="predicted"/>
<evidence type="ECO:0000313" key="3">
    <source>
        <dbReference type="Proteomes" id="UP001053296"/>
    </source>
</evidence>
<accession>A0ABN6EZJ2</accession>
<sequence length="327" mass="36234">MSFNRLPAVLLACALVLLLMTPALAGHGTDGPTKKAIVLAAFGTSYPSALESILNIQKKVQTANPDIPVKLAFTSSIIRDIWHERQGDPAWQKEHPGIPKTIMYVKSPLATVTELSDMGFKDISVQSLHVYSGEEFSDLKEMLIGLRSIRTVKSKNAPFERLRLGRPALGISGTVYPYTEDLKIAAKALKQDVDKAKKMNAALVYMGHGNDFYSTGAYAEFQREMQRTYEYPIFIACVEGFPDFNYMLTALKDAGKTAILLKPFMIVAGDHATNDMAGPEDDSWLQLLKKEKFTVTTDLQGLGMMDAWADIYVRHLKDAMGQTHLLP</sequence>
<protein>
    <submittedName>
        <fullName evidence="2">Cobalt chelatase</fullName>
    </submittedName>
</protein>
<feature type="chain" id="PRO_5045081463" evidence="1">
    <location>
        <begin position="26"/>
        <end position="327"/>
    </location>
</feature>
<keyword evidence="3" id="KW-1185">Reference proteome</keyword>
<dbReference type="SUPFAM" id="SSF53800">
    <property type="entry name" value="Chelatase"/>
    <property type="match status" value="1"/>
</dbReference>
<dbReference type="Gene3D" id="3.40.50.1400">
    <property type="match status" value="2"/>
</dbReference>
<organism evidence="2 3">
    <name type="scientific">Pseudodesulfovibrio sediminis</name>
    <dbReference type="NCBI Taxonomy" id="2810563"/>
    <lineage>
        <taxon>Bacteria</taxon>
        <taxon>Pseudomonadati</taxon>
        <taxon>Thermodesulfobacteriota</taxon>
        <taxon>Desulfovibrionia</taxon>
        <taxon>Desulfovibrionales</taxon>
        <taxon>Desulfovibrionaceae</taxon>
    </lineage>
</organism>
<evidence type="ECO:0000313" key="2">
    <source>
        <dbReference type="EMBL" id="BCS90208.1"/>
    </source>
</evidence>
<evidence type="ECO:0000256" key="1">
    <source>
        <dbReference type="SAM" id="SignalP"/>
    </source>
</evidence>
<feature type="signal peptide" evidence="1">
    <location>
        <begin position="1"/>
        <end position="25"/>
    </location>
</feature>
<dbReference type="EMBL" id="AP024485">
    <property type="protein sequence ID" value="BCS90208.1"/>
    <property type="molecule type" value="Genomic_DNA"/>
</dbReference>
<dbReference type="Proteomes" id="UP001053296">
    <property type="component" value="Chromosome"/>
</dbReference>
<dbReference type="InterPro" id="IPR010388">
    <property type="entry name" value="Anaerobic_Co-chelatase"/>
</dbReference>
<reference evidence="2" key="1">
    <citation type="journal article" date="2022" name="Arch. Microbiol.">
        <title>Pseudodesulfovibrio sediminis sp. nov., a mesophilic and neutrophilic sulfate-reducing bacterium isolated from sediment of a brackish lake.</title>
        <authorList>
            <person name="Takahashi A."/>
            <person name="Kojima H."/>
            <person name="Watanabe M."/>
            <person name="Fukui M."/>
        </authorList>
    </citation>
    <scope>NUCLEOTIDE SEQUENCE</scope>
    <source>
        <strain evidence="2">SF6</strain>
    </source>
</reference>
<gene>
    <name evidence="2" type="ORF">PSDVSF_34500</name>
</gene>
<dbReference type="RefSeq" id="WP_229592139.1">
    <property type="nucleotide sequence ID" value="NZ_AP024485.1"/>
</dbReference>
<dbReference type="CDD" id="cd03413">
    <property type="entry name" value="CbiK_C"/>
    <property type="match status" value="1"/>
</dbReference>
<dbReference type="Pfam" id="PF06180">
    <property type="entry name" value="CbiK"/>
    <property type="match status" value="1"/>
</dbReference>
<dbReference type="PIRSF" id="PIRSF033579">
    <property type="entry name" value="Anaer_Co_chel"/>
    <property type="match status" value="1"/>
</dbReference>
<keyword evidence="1" id="KW-0732">Signal</keyword>
<name>A0ABN6EZJ2_9BACT</name>